<evidence type="ECO:0000313" key="2">
    <source>
        <dbReference type="Proteomes" id="UP000051574"/>
    </source>
</evidence>
<keyword evidence="2" id="KW-1185">Reference proteome</keyword>
<gene>
    <name evidence="1" type="ORF">AMK59_1553</name>
</gene>
<protein>
    <submittedName>
        <fullName evidence="1">Uncharacterized protein</fullName>
    </submittedName>
</protein>
<dbReference type="AlphaFoldDB" id="A0A0T6BBY5"/>
<sequence>MYLTTFKHRILSNINRPNASIPTLPNQFTIPFPAQAGFNITDSQYAEKIRSFYPTCDIPKNTKDAWKEENLLNLFFNVDYHQNATIAAATLRLHRLPKDNQTAIYWNTDICPDNNVFEEEKLLRVSIYWYVKSAKKHSKVKKRLCDSKMVNENSPWVELSVKAATRTWTKSGKNMGLAIHVEDQDGGTLKASKYFKGATCTVGTINSPTPRPIPTLITDTAKRVNDSSGIFALLGVNETQSLPSDFGLLPKIDVCVLELPGQMPLGQLTKDDCELKNSLSELNLRIFSHHHHIRHQKHLENEHQQHNNGDSNDFRTKIKNKQLYFPKDLVEKLSNASINR</sequence>
<accession>A0A0T6BBY5</accession>
<dbReference type="OrthoDB" id="6287506at2759"/>
<dbReference type="EMBL" id="LJIG01002102">
    <property type="protein sequence ID" value="KRT84838.1"/>
    <property type="molecule type" value="Genomic_DNA"/>
</dbReference>
<dbReference type="Gene3D" id="2.60.120.970">
    <property type="match status" value="1"/>
</dbReference>
<evidence type="ECO:0000313" key="1">
    <source>
        <dbReference type="EMBL" id="KRT84838.1"/>
    </source>
</evidence>
<proteinExistence type="predicted"/>
<name>A0A0T6BBY5_9SCAR</name>
<organism evidence="1 2">
    <name type="scientific">Oryctes borbonicus</name>
    <dbReference type="NCBI Taxonomy" id="1629725"/>
    <lineage>
        <taxon>Eukaryota</taxon>
        <taxon>Metazoa</taxon>
        <taxon>Ecdysozoa</taxon>
        <taxon>Arthropoda</taxon>
        <taxon>Hexapoda</taxon>
        <taxon>Insecta</taxon>
        <taxon>Pterygota</taxon>
        <taxon>Neoptera</taxon>
        <taxon>Endopterygota</taxon>
        <taxon>Coleoptera</taxon>
        <taxon>Polyphaga</taxon>
        <taxon>Scarabaeiformia</taxon>
        <taxon>Scarabaeidae</taxon>
        <taxon>Dynastinae</taxon>
        <taxon>Oryctes</taxon>
    </lineage>
</organism>
<comment type="caution">
    <text evidence="1">The sequence shown here is derived from an EMBL/GenBank/DDBJ whole genome shotgun (WGS) entry which is preliminary data.</text>
</comment>
<dbReference type="Proteomes" id="UP000051574">
    <property type="component" value="Unassembled WGS sequence"/>
</dbReference>
<reference evidence="1 2" key="1">
    <citation type="submission" date="2015-09" db="EMBL/GenBank/DDBJ databases">
        <title>Draft genome of the scarab beetle Oryctes borbonicus.</title>
        <authorList>
            <person name="Meyer J.M."/>
            <person name="Markov G.V."/>
            <person name="Baskaran P."/>
            <person name="Herrmann M."/>
            <person name="Sommer R.J."/>
            <person name="Roedelsperger C."/>
        </authorList>
    </citation>
    <scope>NUCLEOTIDE SEQUENCE [LARGE SCALE GENOMIC DNA]</scope>
    <source>
        <strain evidence="1">OB123</strain>
        <tissue evidence="1">Whole animal</tissue>
    </source>
</reference>